<protein>
    <submittedName>
        <fullName evidence="1">Uncharacterized protein</fullName>
    </submittedName>
</protein>
<evidence type="ECO:0000313" key="1">
    <source>
        <dbReference type="EMBL" id="EFX65292.1"/>
    </source>
</evidence>
<accession>E9HSH5</accession>
<dbReference type="Proteomes" id="UP000000305">
    <property type="component" value="Unassembled WGS sequence"/>
</dbReference>
<evidence type="ECO:0000313" key="2">
    <source>
        <dbReference type="Proteomes" id="UP000000305"/>
    </source>
</evidence>
<gene>
    <name evidence="1" type="ORF">DAPPUDRAFT_333306</name>
</gene>
<dbReference type="InParanoid" id="E9HSH5"/>
<dbReference type="PhylomeDB" id="E9HSH5"/>
<dbReference type="EMBL" id="GL732752">
    <property type="protein sequence ID" value="EFX65292.1"/>
    <property type="molecule type" value="Genomic_DNA"/>
</dbReference>
<proteinExistence type="predicted"/>
<dbReference type="AlphaFoldDB" id="E9HSH5"/>
<keyword evidence="2" id="KW-1185">Reference proteome</keyword>
<dbReference type="HOGENOM" id="CLU_112604_0_0_1"/>
<organism evidence="1 2">
    <name type="scientific">Daphnia pulex</name>
    <name type="common">Water flea</name>
    <dbReference type="NCBI Taxonomy" id="6669"/>
    <lineage>
        <taxon>Eukaryota</taxon>
        <taxon>Metazoa</taxon>
        <taxon>Ecdysozoa</taxon>
        <taxon>Arthropoda</taxon>
        <taxon>Crustacea</taxon>
        <taxon>Branchiopoda</taxon>
        <taxon>Diplostraca</taxon>
        <taxon>Cladocera</taxon>
        <taxon>Anomopoda</taxon>
        <taxon>Daphniidae</taxon>
        <taxon>Daphnia</taxon>
    </lineage>
</organism>
<dbReference type="Pfam" id="PF14223">
    <property type="entry name" value="Retrotran_gag_2"/>
    <property type="match status" value="1"/>
</dbReference>
<dbReference type="STRING" id="6669.E9HSH5"/>
<reference evidence="1 2" key="1">
    <citation type="journal article" date="2011" name="Science">
        <title>The ecoresponsive genome of Daphnia pulex.</title>
        <authorList>
            <person name="Colbourne J.K."/>
            <person name="Pfrender M.E."/>
            <person name="Gilbert D."/>
            <person name="Thomas W.K."/>
            <person name="Tucker A."/>
            <person name="Oakley T.H."/>
            <person name="Tokishita S."/>
            <person name="Aerts A."/>
            <person name="Arnold G.J."/>
            <person name="Basu M.K."/>
            <person name="Bauer D.J."/>
            <person name="Caceres C.E."/>
            <person name="Carmel L."/>
            <person name="Casola C."/>
            <person name="Choi J.H."/>
            <person name="Detter J.C."/>
            <person name="Dong Q."/>
            <person name="Dusheyko S."/>
            <person name="Eads B.D."/>
            <person name="Frohlich T."/>
            <person name="Geiler-Samerotte K.A."/>
            <person name="Gerlach D."/>
            <person name="Hatcher P."/>
            <person name="Jogdeo S."/>
            <person name="Krijgsveld J."/>
            <person name="Kriventseva E.V."/>
            <person name="Kultz D."/>
            <person name="Laforsch C."/>
            <person name="Lindquist E."/>
            <person name="Lopez J."/>
            <person name="Manak J.R."/>
            <person name="Muller J."/>
            <person name="Pangilinan J."/>
            <person name="Patwardhan R.P."/>
            <person name="Pitluck S."/>
            <person name="Pritham E.J."/>
            <person name="Rechtsteiner A."/>
            <person name="Rho M."/>
            <person name="Rogozin I.B."/>
            <person name="Sakarya O."/>
            <person name="Salamov A."/>
            <person name="Schaack S."/>
            <person name="Shapiro H."/>
            <person name="Shiga Y."/>
            <person name="Skalitzky C."/>
            <person name="Smith Z."/>
            <person name="Souvorov A."/>
            <person name="Sung W."/>
            <person name="Tang Z."/>
            <person name="Tsuchiya D."/>
            <person name="Tu H."/>
            <person name="Vos H."/>
            <person name="Wang M."/>
            <person name="Wolf Y.I."/>
            <person name="Yamagata H."/>
            <person name="Yamada T."/>
            <person name="Ye Y."/>
            <person name="Shaw J.R."/>
            <person name="Andrews J."/>
            <person name="Crease T.J."/>
            <person name="Tang H."/>
            <person name="Lucas S.M."/>
            <person name="Robertson H.M."/>
            <person name="Bork P."/>
            <person name="Koonin E.V."/>
            <person name="Zdobnov E.M."/>
            <person name="Grigoriev I.V."/>
            <person name="Lynch M."/>
            <person name="Boore J.L."/>
        </authorList>
    </citation>
    <scope>NUCLEOTIDE SEQUENCE [LARGE SCALE GENOMIC DNA]</scope>
</reference>
<sequence length="213" mass="24114">MWVEVIVENSVTLNDTQVEEYDEEGKLKKGRKINSWIERDAMAAGLIYGSLEPEYQTSVGGSVDAADMWKRLNQEHAQVAAANSNQLTAKFFQYIMNPDEQIEDRILSTLPPSFHGARAAWETLPSGEHRNLIRLTPMVITEEAIVEEDIEEEAIVEMVAKEEVADTEVTDEEKDIAEMEVTEEIIKEEEATIKDLSHHLVNMIATNVENRVI</sequence>
<dbReference type="KEGG" id="dpx:DAPPUDRAFT_333306"/>
<name>E9HSH5_DAPPU</name>
<dbReference type="OrthoDB" id="97058at2759"/>